<accession>A0A0F8ZZE2</accession>
<reference evidence="1" key="1">
    <citation type="journal article" date="2015" name="Nature">
        <title>Complex archaea that bridge the gap between prokaryotes and eukaryotes.</title>
        <authorList>
            <person name="Spang A."/>
            <person name="Saw J.H."/>
            <person name="Jorgensen S.L."/>
            <person name="Zaremba-Niedzwiedzka K."/>
            <person name="Martijn J."/>
            <person name="Lind A.E."/>
            <person name="van Eijk R."/>
            <person name="Schleper C."/>
            <person name="Guy L."/>
            <person name="Ettema T.J."/>
        </authorList>
    </citation>
    <scope>NUCLEOTIDE SEQUENCE</scope>
</reference>
<proteinExistence type="predicted"/>
<feature type="non-terminal residue" evidence="1">
    <location>
        <position position="1"/>
    </location>
</feature>
<comment type="caution">
    <text evidence="1">The sequence shown here is derived from an EMBL/GenBank/DDBJ whole genome shotgun (WGS) entry which is preliminary data.</text>
</comment>
<dbReference type="SUPFAM" id="SSF54862">
    <property type="entry name" value="4Fe-4S ferredoxins"/>
    <property type="match status" value="1"/>
</dbReference>
<sequence length="54" mass="5968">SAVCISTCPKGAEWDKDGKARIKDSKEIEKCGVELLCPYKAIETVKEDDHVTTK</sequence>
<protein>
    <submittedName>
        <fullName evidence="1">Uncharacterized protein</fullName>
    </submittedName>
</protein>
<name>A0A0F8ZZE2_9ZZZZ</name>
<dbReference type="EMBL" id="LAZR01060627">
    <property type="protein sequence ID" value="KKK65291.1"/>
    <property type="molecule type" value="Genomic_DNA"/>
</dbReference>
<organism evidence="1">
    <name type="scientific">marine sediment metagenome</name>
    <dbReference type="NCBI Taxonomy" id="412755"/>
    <lineage>
        <taxon>unclassified sequences</taxon>
        <taxon>metagenomes</taxon>
        <taxon>ecological metagenomes</taxon>
    </lineage>
</organism>
<evidence type="ECO:0000313" key="1">
    <source>
        <dbReference type="EMBL" id="KKK65291.1"/>
    </source>
</evidence>
<gene>
    <name evidence="1" type="ORF">LCGC14_2975620</name>
</gene>
<dbReference type="Gene3D" id="3.30.70.20">
    <property type="match status" value="1"/>
</dbReference>
<dbReference type="AlphaFoldDB" id="A0A0F8ZZE2"/>